<feature type="transmembrane region" description="Helical" evidence="2">
    <location>
        <begin position="12"/>
        <end position="41"/>
    </location>
</feature>
<comment type="caution">
    <text evidence="3">The sequence shown here is derived from an EMBL/GenBank/DDBJ whole genome shotgun (WGS) entry which is preliminary data.</text>
</comment>
<dbReference type="AlphaFoldDB" id="A0A932FVP6"/>
<keyword evidence="2" id="KW-0812">Transmembrane</keyword>
<keyword evidence="2" id="KW-1133">Transmembrane helix</keyword>
<gene>
    <name evidence="3" type="ORF">HYY20_01785</name>
</gene>
<feature type="region of interest" description="Disordered" evidence="1">
    <location>
        <begin position="81"/>
        <end position="105"/>
    </location>
</feature>
<dbReference type="EMBL" id="JACPRF010000052">
    <property type="protein sequence ID" value="MBI2875593.1"/>
    <property type="molecule type" value="Genomic_DNA"/>
</dbReference>
<feature type="transmembrane region" description="Helical" evidence="2">
    <location>
        <begin position="53"/>
        <end position="71"/>
    </location>
</feature>
<evidence type="ECO:0000313" key="3">
    <source>
        <dbReference type="EMBL" id="MBI2875593.1"/>
    </source>
</evidence>
<proteinExistence type="predicted"/>
<accession>A0A932FVP6</accession>
<evidence type="ECO:0000256" key="2">
    <source>
        <dbReference type="SAM" id="Phobius"/>
    </source>
</evidence>
<keyword evidence="2" id="KW-0472">Membrane</keyword>
<dbReference type="Proteomes" id="UP000769766">
    <property type="component" value="Unassembled WGS sequence"/>
</dbReference>
<feature type="compositionally biased region" description="Basic and acidic residues" evidence="1">
    <location>
        <begin position="81"/>
        <end position="91"/>
    </location>
</feature>
<organism evidence="3 4">
    <name type="scientific">Tectimicrobiota bacterium</name>
    <dbReference type="NCBI Taxonomy" id="2528274"/>
    <lineage>
        <taxon>Bacteria</taxon>
        <taxon>Pseudomonadati</taxon>
        <taxon>Nitrospinota/Tectimicrobiota group</taxon>
        <taxon>Candidatus Tectimicrobiota</taxon>
    </lineage>
</organism>
<evidence type="ECO:0000256" key="1">
    <source>
        <dbReference type="SAM" id="MobiDB-lite"/>
    </source>
</evidence>
<evidence type="ECO:0000313" key="4">
    <source>
        <dbReference type="Proteomes" id="UP000769766"/>
    </source>
</evidence>
<protein>
    <submittedName>
        <fullName evidence="3">Uncharacterized protein</fullName>
    </submittedName>
</protein>
<sequence>MKNTKDDREPAISGHLGLLVTGAIIVTSGVILLVSVLATYVIIGRYVPGGERFLLASLVLWLIGYGIFFLGNRLRAQRKAADPGSEARVDQEIASVPIPDEPSRE</sequence>
<name>A0A932FVP6_UNCTE</name>
<reference evidence="3" key="1">
    <citation type="submission" date="2020-07" db="EMBL/GenBank/DDBJ databases">
        <title>Huge and variable diversity of episymbiotic CPR bacteria and DPANN archaea in groundwater ecosystems.</title>
        <authorList>
            <person name="He C.Y."/>
            <person name="Keren R."/>
            <person name="Whittaker M."/>
            <person name="Farag I.F."/>
            <person name="Doudna J."/>
            <person name="Cate J.H.D."/>
            <person name="Banfield J.F."/>
        </authorList>
    </citation>
    <scope>NUCLEOTIDE SEQUENCE</scope>
    <source>
        <strain evidence="3">NC_groundwater_672_Ag_B-0.1um_62_36</strain>
    </source>
</reference>